<organism evidence="3 4">
    <name type="scientific">Pelobates cultripes</name>
    <name type="common">Western spadefoot toad</name>
    <dbReference type="NCBI Taxonomy" id="61616"/>
    <lineage>
        <taxon>Eukaryota</taxon>
        <taxon>Metazoa</taxon>
        <taxon>Chordata</taxon>
        <taxon>Craniata</taxon>
        <taxon>Vertebrata</taxon>
        <taxon>Euteleostomi</taxon>
        <taxon>Amphibia</taxon>
        <taxon>Batrachia</taxon>
        <taxon>Anura</taxon>
        <taxon>Pelobatoidea</taxon>
        <taxon>Pelobatidae</taxon>
        <taxon>Pelobates</taxon>
    </lineage>
</organism>
<feature type="region of interest" description="Disordered" evidence="1">
    <location>
        <begin position="195"/>
        <end position="221"/>
    </location>
</feature>
<feature type="compositionally biased region" description="Basic and acidic residues" evidence="1">
    <location>
        <begin position="207"/>
        <end position="221"/>
    </location>
</feature>
<dbReference type="InterPro" id="IPR001012">
    <property type="entry name" value="UBX_dom"/>
</dbReference>
<dbReference type="FunFam" id="3.10.20.90:FF:000204">
    <property type="entry name" value="tether containing UBX domain for GLUT4"/>
    <property type="match status" value="1"/>
</dbReference>
<dbReference type="SUPFAM" id="SSF54236">
    <property type="entry name" value="Ubiquitin-like"/>
    <property type="match status" value="2"/>
</dbReference>
<dbReference type="AlphaFoldDB" id="A0AAD1S338"/>
<dbReference type="CDD" id="cd17075">
    <property type="entry name" value="UBX1_UBXN9"/>
    <property type="match status" value="1"/>
</dbReference>
<dbReference type="InterPro" id="IPR021569">
    <property type="entry name" value="TUG-UBL1"/>
</dbReference>
<evidence type="ECO:0000259" key="2">
    <source>
        <dbReference type="PROSITE" id="PS50033"/>
    </source>
</evidence>
<dbReference type="CDD" id="cd16105">
    <property type="entry name" value="Ubl_ASPSCR1_like"/>
    <property type="match status" value="1"/>
</dbReference>
<dbReference type="GO" id="GO:0005634">
    <property type="term" value="C:nucleus"/>
    <property type="evidence" value="ECO:0007669"/>
    <property type="project" value="TreeGrafter"/>
</dbReference>
<dbReference type="CDD" id="cd16118">
    <property type="entry name" value="UBX2_UBXN9"/>
    <property type="match status" value="1"/>
</dbReference>
<dbReference type="InterPro" id="IPR029071">
    <property type="entry name" value="Ubiquitin-like_domsf"/>
</dbReference>
<dbReference type="GO" id="GO:0012506">
    <property type="term" value="C:vesicle membrane"/>
    <property type="evidence" value="ECO:0007669"/>
    <property type="project" value="TreeGrafter"/>
</dbReference>
<dbReference type="GO" id="GO:0006886">
    <property type="term" value="P:intracellular protein transport"/>
    <property type="evidence" value="ECO:0007669"/>
    <property type="project" value="TreeGrafter"/>
</dbReference>
<dbReference type="PANTHER" id="PTHR46467">
    <property type="entry name" value="TETHER CONTAINING UBX DOMAIN FOR GLUT4"/>
    <property type="match status" value="1"/>
</dbReference>
<feature type="compositionally biased region" description="Basic and acidic residues" evidence="1">
    <location>
        <begin position="248"/>
        <end position="270"/>
    </location>
</feature>
<evidence type="ECO:0000256" key="1">
    <source>
        <dbReference type="SAM" id="MobiDB-lite"/>
    </source>
</evidence>
<evidence type="ECO:0000313" key="4">
    <source>
        <dbReference type="Proteomes" id="UP001295444"/>
    </source>
</evidence>
<name>A0AAD1S338_PELCU</name>
<reference evidence="3" key="1">
    <citation type="submission" date="2022-03" db="EMBL/GenBank/DDBJ databases">
        <authorList>
            <person name="Alioto T."/>
            <person name="Alioto T."/>
            <person name="Gomez Garrido J."/>
        </authorList>
    </citation>
    <scope>NUCLEOTIDE SEQUENCE</scope>
</reference>
<dbReference type="EMBL" id="OW240916">
    <property type="protein sequence ID" value="CAH2291811.1"/>
    <property type="molecule type" value="Genomic_DNA"/>
</dbReference>
<keyword evidence="4" id="KW-1185">Reference proteome</keyword>
<dbReference type="GO" id="GO:0005737">
    <property type="term" value="C:cytoplasm"/>
    <property type="evidence" value="ECO:0007669"/>
    <property type="project" value="TreeGrafter"/>
</dbReference>
<sequence>MAAGGPGVSVLAPNGRRQTVRVTAGTPLIQILEEVCKKQNFNPRDYDLKFQRTVLDLSMQWRFANLPNNAKLEMVSCTQQRTVAESTKVRIAFQLDEGVRLQHEFLSSQTFWDVICQFPESRPYLDLVTTGHFPVCIYMRDEVVGEQALRQTTLQSLGITGGSVIIRFLMRKNEKPVNTVAVDVQKDVAHEKSTLPKVIEGPTTTQKKVDKPAVHEEDKCPSDKLKNAISIAETVATVKSTEALFEEVSRSSLDSKEQQNVESGNTRDKQYPSCSHSTQFQPQTQAAPFIPFQGGGQRLGGATPSSLPSEPEMPRAAGQEPFRSPGPSKPKKSKTDVRNGDDQHIDREPVVCHLDLEENVNLTFQEPTDDFFEVTVDDVRRRFSELRSERHKLEESPLLTKAMRESQMKEKLERYPKVVLRVLFPDRYILQGFFHITETVGQVKEFVRSHLEETQLPFYLFITPPRTELKEESQTLFQADLFPAAVVHFGSQIPKDHYLCQELCQAPLPPSQADLIVVREIPRTSEAPASPVLENFTALTAEEVRKGHADSAVKEDYESPISQPQVPRDHGVVPKWLKLPGNILMIIYKSKNCQECFHQFWPKIEIHFKFLVIFMFVNDPVCV</sequence>
<dbReference type="GO" id="GO:0042593">
    <property type="term" value="P:glucose homeostasis"/>
    <property type="evidence" value="ECO:0007669"/>
    <property type="project" value="TreeGrafter"/>
</dbReference>
<dbReference type="Pfam" id="PF11470">
    <property type="entry name" value="TUG-UBL1"/>
    <property type="match status" value="1"/>
</dbReference>
<feature type="domain" description="UBX" evidence="2">
    <location>
        <begin position="413"/>
        <end position="489"/>
    </location>
</feature>
<gene>
    <name evidence="3" type="ORF">PECUL_23A057855</name>
</gene>
<feature type="compositionally biased region" description="Basic and acidic residues" evidence="1">
    <location>
        <begin position="333"/>
        <end position="348"/>
    </location>
</feature>
<dbReference type="Pfam" id="PF00789">
    <property type="entry name" value="UBX"/>
    <property type="match status" value="1"/>
</dbReference>
<dbReference type="Proteomes" id="UP001295444">
    <property type="component" value="Chromosome 05"/>
</dbReference>
<feature type="compositionally biased region" description="Polar residues" evidence="1">
    <location>
        <begin position="272"/>
        <end position="286"/>
    </location>
</feature>
<dbReference type="InterPro" id="IPR059238">
    <property type="entry name" value="UBX1_UBXN9"/>
</dbReference>
<accession>A0AAD1S338</accession>
<protein>
    <submittedName>
        <fullName evidence="3">Tether containing UBX domain for GLUT4 isoform X1</fullName>
    </submittedName>
</protein>
<feature type="region of interest" description="Disordered" evidence="1">
    <location>
        <begin position="248"/>
        <end position="348"/>
    </location>
</feature>
<dbReference type="PROSITE" id="PS50033">
    <property type="entry name" value="UBX"/>
    <property type="match status" value="1"/>
</dbReference>
<dbReference type="Gene3D" id="3.10.20.90">
    <property type="entry name" value="Phosphatidylinositol 3-kinase Catalytic Subunit, Chain A, domain 1"/>
    <property type="match status" value="2"/>
</dbReference>
<evidence type="ECO:0000313" key="3">
    <source>
        <dbReference type="EMBL" id="CAH2291811.1"/>
    </source>
</evidence>
<proteinExistence type="predicted"/>
<dbReference type="PANTHER" id="PTHR46467:SF1">
    <property type="entry name" value="TETHER CONTAINING UBX DOMAIN FOR GLUT4"/>
    <property type="match status" value="1"/>
</dbReference>